<dbReference type="Proteomes" id="UP001153636">
    <property type="component" value="Chromosome 12"/>
</dbReference>
<evidence type="ECO:0000259" key="7">
    <source>
        <dbReference type="PROSITE" id="PS51352"/>
    </source>
</evidence>
<keyword evidence="9" id="KW-1185">Reference proteome</keyword>
<keyword evidence="3" id="KW-0732">Signal</keyword>
<dbReference type="InterPro" id="IPR013766">
    <property type="entry name" value="Thioredoxin_domain"/>
</dbReference>
<evidence type="ECO:0000256" key="6">
    <source>
        <dbReference type="SAM" id="Phobius"/>
    </source>
</evidence>
<keyword evidence="5 6" id="KW-0472">Membrane</keyword>
<dbReference type="OrthoDB" id="20229at2759"/>
<dbReference type="PROSITE" id="PS51352">
    <property type="entry name" value="THIOREDOXIN_2"/>
    <property type="match status" value="1"/>
</dbReference>
<dbReference type="SUPFAM" id="SSF52833">
    <property type="entry name" value="Thioredoxin-like"/>
    <property type="match status" value="1"/>
</dbReference>
<name>A0A9P0CN05_9CUCU</name>
<evidence type="ECO:0000256" key="4">
    <source>
        <dbReference type="ARBA" id="ARBA00022989"/>
    </source>
</evidence>
<accession>A0A9P0CN05</accession>
<dbReference type="EMBL" id="OV651824">
    <property type="protein sequence ID" value="CAH1102099.1"/>
    <property type="molecule type" value="Genomic_DNA"/>
</dbReference>
<evidence type="ECO:0000313" key="8">
    <source>
        <dbReference type="EMBL" id="CAH1102099.1"/>
    </source>
</evidence>
<evidence type="ECO:0000256" key="2">
    <source>
        <dbReference type="ARBA" id="ARBA00022692"/>
    </source>
</evidence>
<feature type="domain" description="Thioredoxin" evidence="7">
    <location>
        <begin position="115"/>
        <end position="238"/>
    </location>
</feature>
<dbReference type="GO" id="GO:0016020">
    <property type="term" value="C:membrane"/>
    <property type="evidence" value="ECO:0007669"/>
    <property type="project" value="UniProtKB-SubCell"/>
</dbReference>
<keyword evidence="2 6" id="KW-0812">Transmembrane</keyword>
<evidence type="ECO:0000313" key="9">
    <source>
        <dbReference type="Proteomes" id="UP001153636"/>
    </source>
</evidence>
<protein>
    <recommendedName>
        <fullName evidence="7">Thioredoxin domain-containing protein</fullName>
    </recommendedName>
</protein>
<sequence length="266" mass="30364">MSFREDLRQIVKPYYIFNILISLSYVVLKRIPGVCSYLFPSSNCEFEGRETEILFFLIIVIAIRTRKAGSVTMINYLSSSFIYTKVANLILWFSADILMGIIYGIVFILGALLFPEPTYSGPDKVVYFRGVQGLDDELIRDTKVTWLVAFYTVWNPACVNFAPIFAKLSTEFYLDNLKFGKVDIGRYPDAGKKYHVSDSSMSKQLPTIIVFQEGKEVSRRPMADTKGKLIKFLFNEENIVSAFGLRGLHENCKNQVKTKSSKPHHD</sequence>
<reference evidence="8" key="1">
    <citation type="submission" date="2022-01" db="EMBL/GenBank/DDBJ databases">
        <authorList>
            <person name="King R."/>
        </authorList>
    </citation>
    <scope>NUCLEOTIDE SEQUENCE</scope>
</reference>
<comment type="subcellular location">
    <subcellularLocation>
        <location evidence="1">Membrane</location>
        <topology evidence="1">Single-pass type I membrane protein</topology>
    </subcellularLocation>
</comment>
<evidence type="ECO:0000256" key="5">
    <source>
        <dbReference type="ARBA" id="ARBA00023136"/>
    </source>
</evidence>
<evidence type="ECO:0000256" key="3">
    <source>
        <dbReference type="ARBA" id="ARBA00022729"/>
    </source>
</evidence>
<dbReference type="InterPro" id="IPR036249">
    <property type="entry name" value="Thioredoxin-like_sf"/>
</dbReference>
<dbReference type="PANTHER" id="PTHR15853">
    <property type="entry name" value="THIOREDOXIN-RELATED"/>
    <property type="match status" value="1"/>
</dbReference>
<dbReference type="GO" id="GO:0015036">
    <property type="term" value="F:disulfide oxidoreductase activity"/>
    <property type="evidence" value="ECO:0007669"/>
    <property type="project" value="TreeGrafter"/>
</dbReference>
<dbReference type="AlphaFoldDB" id="A0A9P0CN05"/>
<dbReference type="PANTHER" id="PTHR15853:SF0">
    <property type="entry name" value="THIOREDOXIN-RELATED TRANSMEMBRANE PROTEIN 2"/>
    <property type="match status" value="1"/>
</dbReference>
<gene>
    <name evidence="8" type="ORF">PSYICH_LOCUS3187</name>
</gene>
<evidence type="ECO:0000256" key="1">
    <source>
        <dbReference type="ARBA" id="ARBA00004479"/>
    </source>
</evidence>
<feature type="transmembrane region" description="Helical" evidence="6">
    <location>
        <begin position="89"/>
        <end position="114"/>
    </location>
</feature>
<dbReference type="InterPro" id="IPR037463">
    <property type="entry name" value="TMX2_thioredoxin_dom"/>
</dbReference>
<keyword evidence="4 6" id="KW-1133">Transmembrane helix</keyword>
<dbReference type="Gene3D" id="3.40.30.10">
    <property type="entry name" value="Glutaredoxin"/>
    <property type="match status" value="1"/>
</dbReference>
<proteinExistence type="predicted"/>
<dbReference type="Pfam" id="PF00085">
    <property type="entry name" value="Thioredoxin"/>
    <property type="match status" value="1"/>
</dbReference>
<dbReference type="CDD" id="cd02962">
    <property type="entry name" value="TMX2"/>
    <property type="match status" value="1"/>
</dbReference>
<organism evidence="8 9">
    <name type="scientific">Psylliodes chrysocephalus</name>
    <dbReference type="NCBI Taxonomy" id="3402493"/>
    <lineage>
        <taxon>Eukaryota</taxon>
        <taxon>Metazoa</taxon>
        <taxon>Ecdysozoa</taxon>
        <taxon>Arthropoda</taxon>
        <taxon>Hexapoda</taxon>
        <taxon>Insecta</taxon>
        <taxon>Pterygota</taxon>
        <taxon>Neoptera</taxon>
        <taxon>Endopterygota</taxon>
        <taxon>Coleoptera</taxon>
        <taxon>Polyphaga</taxon>
        <taxon>Cucujiformia</taxon>
        <taxon>Chrysomeloidea</taxon>
        <taxon>Chrysomelidae</taxon>
        <taxon>Galerucinae</taxon>
        <taxon>Alticini</taxon>
        <taxon>Psylliodes</taxon>
    </lineage>
</organism>
<dbReference type="InterPro" id="IPR039101">
    <property type="entry name" value="TMX2"/>
</dbReference>